<dbReference type="EMBL" id="CM051406">
    <property type="protein sequence ID" value="KAJ4703003.1"/>
    <property type="molecule type" value="Genomic_DNA"/>
</dbReference>
<evidence type="ECO:0000313" key="1">
    <source>
        <dbReference type="EMBL" id="KAJ4703003.1"/>
    </source>
</evidence>
<comment type="caution">
    <text evidence="1">The sequence shown here is derived from an EMBL/GenBank/DDBJ whole genome shotgun (WGS) entry which is preliminary data.</text>
</comment>
<protein>
    <submittedName>
        <fullName evidence="1">ABC transporter C family member 12</fullName>
    </submittedName>
</protein>
<keyword evidence="2" id="KW-1185">Reference proteome</keyword>
<name>A0ACC1WWB8_MELAZ</name>
<reference evidence="1 2" key="1">
    <citation type="journal article" date="2023" name="Science">
        <title>Complex scaffold remodeling in plant triterpene biosynthesis.</title>
        <authorList>
            <person name="De La Pena R."/>
            <person name="Hodgson H."/>
            <person name="Liu J.C."/>
            <person name="Stephenson M.J."/>
            <person name="Martin A.C."/>
            <person name="Owen C."/>
            <person name="Harkess A."/>
            <person name="Leebens-Mack J."/>
            <person name="Jimenez L.E."/>
            <person name="Osbourn A."/>
            <person name="Sattely E.S."/>
        </authorList>
    </citation>
    <scope>NUCLEOTIDE SEQUENCE [LARGE SCALE GENOMIC DNA]</scope>
    <source>
        <strain evidence="2">cv. JPN11</strain>
        <tissue evidence="1">Leaf</tissue>
    </source>
</reference>
<dbReference type="Proteomes" id="UP001164539">
    <property type="component" value="Chromosome 13"/>
</dbReference>
<proteinExistence type="predicted"/>
<accession>A0ACC1WWB8</accession>
<sequence>MLFFHSNPIGRIINRFSGDIGDIDDNVANFVNNVLGQLWQLLSTFVLIGIVSTISLWVVMLLLIVFYAVYLYYQSTSQEVKRLDSVTRSPVYAQFGEALNGLSTIRAFKAYDRMAKISGRSKILVLDEATAAVDVRTDALIQRTIREEFNTIIAHRLNTIIDSDQILVLDAGQGALEGKHDKVIDETLDQYQVSRDGRWSALYRIVEGLAVMGRLSQLRLQQSEYDFEKSSLDLDNLVITDCLPAFE</sequence>
<evidence type="ECO:0000313" key="2">
    <source>
        <dbReference type="Proteomes" id="UP001164539"/>
    </source>
</evidence>
<gene>
    <name evidence="1" type="ORF">OWV82_022974</name>
</gene>
<organism evidence="1 2">
    <name type="scientific">Melia azedarach</name>
    <name type="common">Chinaberry tree</name>
    <dbReference type="NCBI Taxonomy" id="155640"/>
    <lineage>
        <taxon>Eukaryota</taxon>
        <taxon>Viridiplantae</taxon>
        <taxon>Streptophyta</taxon>
        <taxon>Embryophyta</taxon>
        <taxon>Tracheophyta</taxon>
        <taxon>Spermatophyta</taxon>
        <taxon>Magnoliopsida</taxon>
        <taxon>eudicotyledons</taxon>
        <taxon>Gunneridae</taxon>
        <taxon>Pentapetalae</taxon>
        <taxon>rosids</taxon>
        <taxon>malvids</taxon>
        <taxon>Sapindales</taxon>
        <taxon>Meliaceae</taxon>
        <taxon>Melia</taxon>
    </lineage>
</organism>